<dbReference type="SUPFAM" id="SSF82607">
    <property type="entry name" value="YbaB-like"/>
    <property type="match status" value="1"/>
</dbReference>
<sequence length="99" mass="10649">MVETMDELIARVQKQLYRLTDLQDATKAILVTETSQDGTVTVEVDANAALVGLSFAPGIAKLTPAELEQTLVDTARTAAHRAFAQRGELITAFNEESTG</sequence>
<dbReference type="Gene3D" id="3.30.1310.10">
    <property type="entry name" value="Nucleoid-associated protein YbaB-like domain"/>
    <property type="match status" value="1"/>
</dbReference>
<evidence type="ECO:0000313" key="2">
    <source>
        <dbReference type="Proteomes" id="UP000295087"/>
    </source>
</evidence>
<dbReference type="InterPro" id="IPR004401">
    <property type="entry name" value="YbaB/EbfC"/>
</dbReference>
<keyword evidence="2" id="KW-1185">Reference proteome</keyword>
<dbReference type="RefSeq" id="WP_067491032.1">
    <property type="nucleotide sequence ID" value="NZ_JBHXPO010000005.1"/>
</dbReference>
<organism evidence="1 2">
    <name type="scientific">Nocardia ignorata</name>
    <dbReference type="NCBI Taxonomy" id="145285"/>
    <lineage>
        <taxon>Bacteria</taxon>
        <taxon>Bacillati</taxon>
        <taxon>Actinomycetota</taxon>
        <taxon>Actinomycetes</taxon>
        <taxon>Mycobacteriales</taxon>
        <taxon>Nocardiaceae</taxon>
        <taxon>Nocardia</taxon>
    </lineage>
</organism>
<evidence type="ECO:0000313" key="1">
    <source>
        <dbReference type="EMBL" id="TDP39779.1"/>
    </source>
</evidence>
<reference evidence="1 2" key="1">
    <citation type="submission" date="2019-03" db="EMBL/GenBank/DDBJ databases">
        <title>Genomic Encyclopedia of Type Strains, Phase IV (KMG-IV): sequencing the most valuable type-strain genomes for metagenomic binning, comparative biology and taxonomic classification.</title>
        <authorList>
            <person name="Goeker M."/>
        </authorList>
    </citation>
    <scope>NUCLEOTIDE SEQUENCE [LARGE SCALE GENOMIC DNA]</scope>
    <source>
        <strain evidence="1 2">DSM 44496</strain>
    </source>
</reference>
<accession>A0A4R6PPE7</accession>
<keyword evidence="1" id="KW-0238">DNA-binding</keyword>
<proteinExistence type="predicted"/>
<gene>
    <name evidence="1" type="ORF">DFR75_102498</name>
</gene>
<dbReference type="Pfam" id="PF02575">
    <property type="entry name" value="YbaB_DNA_bd"/>
    <property type="match status" value="1"/>
</dbReference>
<dbReference type="AlphaFoldDB" id="A0A4R6PPE7"/>
<comment type="caution">
    <text evidence="1">The sequence shown here is derived from an EMBL/GenBank/DDBJ whole genome shotgun (WGS) entry which is preliminary data.</text>
</comment>
<name>A0A4R6PPE7_NOCIG</name>
<dbReference type="InterPro" id="IPR036894">
    <property type="entry name" value="YbaB-like_sf"/>
</dbReference>
<protein>
    <submittedName>
        <fullName evidence="1">YbaB/EbfC DNA-binding family protein</fullName>
    </submittedName>
</protein>
<dbReference type="Proteomes" id="UP000295087">
    <property type="component" value="Unassembled WGS sequence"/>
</dbReference>
<dbReference type="EMBL" id="SNXK01000002">
    <property type="protein sequence ID" value="TDP39779.1"/>
    <property type="molecule type" value="Genomic_DNA"/>
</dbReference>
<dbReference type="GO" id="GO:0003677">
    <property type="term" value="F:DNA binding"/>
    <property type="evidence" value="ECO:0007669"/>
    <property type="project" value="UniProtKB-KW"/>
</dbReference>